<proteinExistence type="predicted"/>
<dbReference type="Proteomes" id="UP001430584">
    <property type="component" value="Unassembled WGS sequence"/>
</dbReference>
<comment type="caution">
    <text evidence="2">The sequence shown here is derived from an EMBL/GenBank/DDBJ whole genome shotgun (WGS) entry which is preliminary data.</text>
</comment>
<feature type="region of interest" description="Disordered" evidence="1">
    <location>
        <begin position="182"/>
        <end position="213"/>
    </location>
</feature>
<evidence type="ECO:0000256" key="1">
    <source>
        <dbReference type="SAM" id="MobiDB-lite"/>
    </source>
</evidence>
<protein>
    <recommendedName>
        <fullName evidence="4">Myb/SANT-like domain-containing protein</fullName>
    </recommendedName>
</protein>
<dbReference type="GeneID" id="92010671"/>
<keyword evidence="3" id="KW-1185">Reference proteome</keyword>
<gene>
    <name evidence="2" type="ORF">SLS55_006586</name>
</gene>
<organism evidence="2 3">
    <name type="scientific">Diplodia seriata</name>
    <dbReference type="NCBI Taxonomy" id="420778"/>
    <lineage>
        <taxon>Eukaryota</taxon>
        <taxon>Fungi</taxon>
        <taxon>Dikarya</taxon>
        <taxon>Ascomycota</taxon>
        <taxon>Pezizomycotina</taxon>
        <taxon>Dothideomycetes</taxon>
        <taxon>Dothideomycetes incertae sedis</taxon>
        <taxon>Botryosphaeriales</taxon>
        <taxon>Botryosphaeriaceae</taxon>
        <taxon>Diplodia</taxon>
    </lineage>
</organism>
<reference evidence="2 3" key="1">
    <citation type="submission" date="2024-02" db="EMBL/GenBank/DDBJ databases">
        <title>De novo assembly and annotation of 12 fungi associated with fruit tree decline syndrome in Ontario, Canada.</title>
        <authorList>
            <person name="Sulman M."/>
            <person name="Ellouze W."/>
            <person name="Ilyukhin E."/>
        </authorList>
    </citation>
    <scope>NUCLEOTIDE SEQUENCE [LARGE SCALE GENOMIC DNA]</scope>
    <source>
        <strain evidence="2 3">FDS-637</strain>
    </source>
</reference>
<accession>A0ABR3CFQ6</accession>
<feature type="compositionally biased region" description="Low complexity" evidence="1">
    <location>
        <begin position="199"/>
        <end position="213"/>
    </location>
</feature>
<evidence type="ECO:0000313" key="2">
    <source>
        <dbReference type="EMBL" id="KAL0259081.1"/>
    </source>
</evidence>
<evidence type="ECO:0000313" key="3">
    <source>
        <dbReference type="Proteomes" id="UP001430584"/>
    </source>
</evidence>
<dbReference type="EMBL" id="JAJVCZ030000006">
    <property type="protein sequence ID" value="KAL0259081.1"/>
    <property type="molecule type" value="Genomic_DNA"/>
</dbReference>
<evidence type="ECO:0008006" key="4">
    <source>
        <dbReference type="Google" id="ProtNLM"/>
    </source>
</evidence>
<name>A0ABR3CFQ6_9PEZI</name>
<sequence length="325" mass="36541">MYLASRFPWTLHAVEAMLDGLIVAEKRRLTVDGGFKDAGWQLAVDAVQELMPNTPVRKEHIASKLRGYKDLYARFKDFENGDERPGRWGFDMHFGTWFAADEAVANDYYASHPEHQAFRHEGPGGPALFWRLDRLLSDGQATGRWAVGIEDAVDPNSPFNRGCRMHREARLRQRRLQRAARAARAAEDDVGDLPGANFSPASASSSSATSSAASSPRVRGVVNALDALNQQLYAGNNEVLRRASELAGTPITRAMTIIQNEFDLTTEALMFFCDTFEDVEMARVFCRLYRREDQRLWLERQLALKPDGERIMLEKSSGERGDSGR</sequence>
<dbReference type="RefSeq" id="XP_066632110.1">
    <property type="nucleotide sequence ID" value="XM_066778015.1"/>
</dbReference>